<dbReference type="Pfam" id="PF13359">
    <property type="entry name" value="DDE_Tnp_4"/>
    <property type="match status" value="1"/>
</dbReference>
<gene>
    <name evidence="5" type="ORF">V5O48_012120</name>
</gene>
<evidence type="ECO:0000256" key="2">
    <source>
        <dbReference type="ARBA" id="ARBA00022723"/>
    </source>
</evidence>
<keyword evidence="6" id="KW-1185">Reference proteome</keyword>
<protein>
    <recommendedName>
        <fullName evidence="4">DDE Tnp4 domain-containing protein</fullName>
    </recommendedName>
</protein>
<evidence type="ECO:0000259" key="4">
    <source>
        <dbReference type="Pfam" id="PF13359"/>
    </source>
</evidence>
<feature type="domain" description="DDE Tnp4" evidence="4">
    <location>
        <begin position="223"/>
        <end position="305"/>
    </location>
</feature>
<reference evidence="5 6" key="1">
    <citation type="submission" date="2024-02" db="EMBL/GenBank/DDBJ databases">
        <title>A draft genome for the cacao thread blight pathogen Marasmius crinis-equi.</title>
        <authorList>
            <person name="Cohen S.P."/>
            <person name="Baruah I.K."/>
            <person name="Amoako-Attah I."/>
            <person name="Bukari Y."/>
            <person name="Meinhardt L.W."/>
            <person name="Bailey B.A."/>
        </authorList>
    </citation>
    <scope>NUCLEOTIDE SEQUENCE [LARGE SCALE GENOMIC DNA]</scope>
    <source>
        <strain evidence="5 6">GH-76</strain>
    </source>
</reference>
<evidence type="ECO:0000256" key="1">
    <source>
        <dbReference type="ARBA" id="ARBA00001968"/>
    </source>
</evidence>
<name>A0ABR3F3S8_9AGAR</name>
<comment type="caution">
    <text evidence="5">The sequence shown here is derived from an EMBL/GenBank/DDBJ whole genome shotgun (WGS) entry which is preliminary data.</text>
</comment>
<dbReference type="EMBL" id="JBAHYK010001041">
    <property type="protein sequence ID" value="KAL0569843.1"/>
    <property type="molecule type" value="Genomic_DNA"/>
</dbReference>
<proteinExistence type="predicted"/>
<dbReference type="Proteomes" id="UP001465976">
    <property type="component" value="Unassembled WGS sequence"/>
</dbReference>
<feature type="compositionally biased region" description="Acidic residues" evidence="3">
    <location>
        <begin position="55"/>
        <end position="76"/>
    </location>
</feature>
<dbReference type="InterPro" id="IPR027806">
    <property type="entry name" value="HARBI1_dom"/>
</dbReference>
<feature type="region of interest" description="Disordered" evidence="3">
    <location>
        <begin position="34"/>
        <end position="81"/>
    </location>
</feature>
<evidence type="ECO:0000256" key="3">
    <source>
        <dbReference type="SAM" id="MobiDB-lite"/>
    </source>
</evidence>
<evidence type="ECO:0000313" key="5">
    <source>
        <dbReference type="EMBL" id="KAL0569843.1"/>
    </source>
</evidence>
<comment type="cofactor">
    <cofactor evidence="1">
        <name>a divalent metal cation</name>
        <dbReference type="ChEBI" id="CHEBI:60240"/>
    </cofactor>
</comment>
<sequence length="306" mass="35754">MSSRPDREELFMQIERSLEEMEMHCKLNMMELENDADMLEAGGLDSDELSSSSGTDDDDSGEDGDNESETDEEDGFEGSSTMSSWARLVVESIEELYCKQYNAPQDEYSRPPGTLLHTLEKWSTQRPDQFHEDLCVSPSTFWRLHARIQDDPIFTNQSQNDQMPVSHQLAILLYRLRHYRNSASLKKAVNWSSYAKDEEKQEAKEWVRQQLCMEFEGGWCMVDGMLVTLDQRLYWYGLSYWDRKNNYSLNIQIINMPNLRIIDFGFGHVGSTHDAMAWDKTYFTQHPKEFLNENEFIWADSAYPVH</sequence>
<organism evidence="5 6">
    <name type="scientific">Marasmius crinis-equi</name>
    <dbReference type="NCBI Taxonomy" id="585013"/>
    <lineage>
        <taxon>Eukaryota</taxon>
        <taxon>Fungi</taxon>
        <taxon>Dikarya</taxon>
        <taxon>Basidiomycota</taxon>
        <taxon>Agaricomycotina</taxon>
        <taxon>Agaricomycetes</taxon>
        <taxon>Agaricomycetidae</taxon>
        <taxon>Agaricales</taxon>
        <taxon>Marasmiineae</taxon>
        <taxon>Marasmiaceae</taxon>
        <taxon>Marasmius</taxon>
    </lineage>
</organism>
<keyword evidence="2" id="KW-0479">Metal-binding</keyword>
<accession>A0ABR3F3S8</accession>
<evidence type="ECO:0000313" key="6">
    <source>
        <dbReference type="Proteomes" id="UP001465976"/>
    </source>
</evidence>